<accession>A0A7W7NUY1</accession>
<evidence type="ECO:0000256" key="1">
    <source>
        <dbReference type="SAM" id="SignalP"/>
    </source>
</evidence>
<dbReference type="AlphaFoldDB" id="A0A7W7NUY1"/>
<dbReference type="RefSeq" id="WP_184243091.1">
    <property type="nucleotide sequence ID" value="NZ_JACHLR010000003.1"/>
</dbReference>
<dbReference type="EMBL" id="JACHLR010000003">
    <property type="protein sequence ID" value="MBB4857631.1"/>
    <property type="molecule type" value="Genomic_DNA"/>
</dbReference>
<feature type="signal peptide" evidence="1">
    <location>
        <begin position="1"/>
        <end position="29"/>
    </location>
</feature>
<name>A0A7W7NUY1_9SPHN</name>
<dbReference type="NCBIfam" id="NF035944">
    <property type="entry name" value="PEPxxWA-CTERM"/>
    <property type="match status" value="1"/>
</dbReference>
<organism evidence="2 3">
    <name type="scientific">Novosphingobium chloroacetimidivorans</name>
    <dbReference type="NCBI Taxonomy" id="1428314"/>
    <lineage>
        <taxon>Bacteria</taxon>
        <taxon>Pseudomonadati</taxon>
        <taxon>Pseudomonadota</taxon>
        <taxon>Alphaproteobacteria</taxon>
        <taxon>Sphingomonadales</taxon>
        <taxon>Sphingomonadaceae</taxon>
        <taxon>Novosphingobium</taxon>
    </lineage>
</organism>
<keyword evidence="3" id="KW-1185">Reference proteome</keyword>
<dbReference type="Proteomes" id="UP000555448">
    <property type="component" value="Unassembled WGS sequence"/>
</dbReference>
<dbReference type="NCBIfam" id="NF038132">
    <property type="entry name" value="PEP_NF038132"/>
    <property type="match status" value="1"/>
</dbReference>
<proteinExistence type="predicted"/>
<comment type="caution">
    <text evidence="2">The sequence shown here is derived from an EMBL/GenBank/DDBJ whole genome shotgun (WGS) entry which is preliminary data.</text>
</comment>
<gene>
    <name evidence="2" type="ORF">HNO88_000942</name>
</gene>
<sequence length="409" mass="42034">MALSAYRLALSLAGAAICSTLGASHSAQAATCIGNCGHNFGTADGVIVPAPGSFGEYDWVSTQGGLDGAAGIAGYDTSATNGSELLSDIFFAAVGQIVSFNFNYVTSDGSQFADYGFAQLINTTTSEVYELFNARTVPDGAIIPGRDLPPVVATLSPAVVSINPGAPTWSPLGDSSGDCYGPGCGYTGWVASTFTVPTEGSYQLRFGAANWLDAAYDSGLAFSGLLLDGATIGDGSSFENPLLPQEIGPNGEFQFEFTATPNQTVFVDPYITTGYDFEVQSGQLILSAIFPELGDANGYDVFSLTDLVNPLGTGIMGGSLFSFGSGVSGFALRGIDPSLALDPANVGAFVTGLTFDISGPTTIQLTQTPVTEFSAAVPETSTWAMMILGLGLMGATLRRRSAVRAVAVA</sequence>
<evidence type="ECO:0000313" key="3">
    <source>
        <dbReference type="Proteomes" id="UP000555448"/>
    </source>
</evidence>
<feature type="chain" id="PRO_5030718666" description="PEP-CTERM sorting domain-containing protein" evidence="1">
    <location>
        <begin position="30"/>
        <end position="409"/>
    </location>
</feature>
<keyword evidence="1" id="KW-0732">Signal</keyword>
<evidence type="ECO:0000313" key="2">
    <source>
        <dbReference type="EMBL" id="MBB4857631.1"/>
    </source>
</evidence>
<protein>
    <recommendedName>
        <fullName evidence="4">PEP-CTERM sorting domain-containing protein</fullName>
    </recommendedName>
</protein>
<reference evidence="2 3" key="1">
    <citation type="submission" date="2020-08" db="EMBL/GenBank/DDBJ databases">
        <title>Functional genomics of gut bacteria from endangered species of beetles.</title>
        <authorList>
            <person name="Carlos-Shanley C."/>
        </authorList>
    </citation>
    <scope>NUCLEOTIDE SEQUENCE [LARGE SCALE GENOMIC DNA]</scope>
    <source>
        <strain evidence="2 3">S00245</strain>
    </source>
</reference>
<evidence type="ECO:0008006" key="4">
    <source>
        <dbReference type="Google" id="ProtNLM"/>
    </source>
</evidence>